<comment type="caution">
    <text evidence="1">The sequence shown here is derived from an EMBL/GenBank/DDBJ whole genome shotgun (WGS) entry which is preliminary data.</text>
</comment>
<keyword evidence="2" id="KW-1185">Reference proteome</keyword>
<proteinExistence type="predicted"/>
<protein>
    <submittedName>
        <fullName evidence="1">Uncharacterized protein</fullName>
    </submittedName>
</protein>
<accession>A0ACC0VBI9</accession>
<evidence type="ECO:0000313" key="1">
    <source>
        <dbReference type="EMBL" id="KAI9903821.1"/>
    </source>
</evidence>
<name>A0ACC0VBI9_9HYPO</name>
<organism evidence="1 2">
    <name type="scientific">Trichothecium roseum</name>
    <dbReference type="NCBI Taxonomy" id="47278"/>
    <lineage>
        <taxon>Eukaryota</taxon>
        <taxon>Fungi</taxon>
        <taxon>Dikarya</taxon>
        <taxon>Ascomycota</taxon>
        <taxon>Pezizomycotina</taxon>
        <taxon>Sordariomycetes</taxon>
        <taxon>Hypocreomycetidae</taxon>
        <taxon>Hypocreales</taxon>
        <taxon>Hypocreales incertae sedis</taxon>
        <taxon>Trichothecium</taxon>
    </lineage>
</organism>
<dbReference type="EMBL" id="CM047940">
    <property type="protein sequence ID" value="KAI9903821.1"/>
    <property type="molecule type" value="Genomic_DNA"/>
</dbReference>
<gene>
    <name evidence="1" type="ORF">N3K66_000350</name>
</gene>
<reference evidence="1" key="1">
    <citation type="submission" date="2022-10" db="EMBL/GenBank/DDBJ databases">
        <title>Complete Genome of Trichothecium roseum strain YXFP-22015, a Plant Pathogen Isolated from Citrus.</title>
        <authorList>
            <person name="Wang Y."/>
            <person name="Zhu L."/>
        </authorList>
    </citation>
    <scope>NUCLEOTIDE SEQUENCE</scope>
    <source>
        <strain evidence="1">YXFP-22015</strain>
    </source>
</reference>
<dbReference type="Proteomes" id="UP001163324">
    <property type="component" value="Chromosome 1"/>
</dbReference>
<sequence length="591" mass="66453">MDPLKEDAIHHERFVKIICVGAGISGLCLAYKLRRSFTNYSLTIYEKNPEIGGTWYENRYPGCACDVPSHNYTYTFEPSSKFTSVLSGHDEIRGYFNGFADKYDLRRHVRTSQRVTSTSWDPVQGRWNVTVADQTSSSSSGEQQQQQQEEKEVVREDWCHILIHATGYLNKPAWPKAPGLETFKGPKLHSAMWDDTVDLAGKDVILIGSGGSGVQILPAIQPIVRSAKAFVRTPRWALPSVNAKSGKFSDEDMQRFASDPTAVMDVRLQNERTLNSFFTMYMSGTVLQGQARKMLDAEMKKLIGDNPEIHDKLVPDFPVGCKRILPSGFPYLRTLKEDNVEAVYSGVKAFTEDGCISEEGKSYKADVVICASGFDTSFVPRYPILFKGHNLQDDWAASITGYLGVGIAECPNSFTLAGPWSPIANGPVIVAIEAQCDYVLAFVDKYQTEPTLRSVSLKAAASYDFKAHVTQATRRMVWSGPCRNDHNVRPNWGQSAIHWPGSTLHYLEAVREPRFEDFEYEYSGSRFAWMGDGVSQLEWDPTADLAYYIRDHDDGRHLSRAARRREITKSGTQPPRELHRQSRLQQADDNP</sequence>
<evidence type="ECO:0000313" key="2">
    <source>
        <dbReference type="Proteomes" id="UP001163324"/>
    </source>
</evidence>